<name>A0A8H7YIH9_AJECA</name>
<reference evidence="1 2" key="1">
    <citation type="submission" date="2021-01" db="EMBL/GenBank/DDBJ databases">
        <title>Chromosome-level genome assembly of a human fungal pathogen reveals clustering of transcriptionally co-regulated genes.</title>
        <authorList>
            <person name="Voorhies M."/>
            <person name="Cohen S."/>
            <person name="Shea T.P."/>
            <person name="Petrus S."/>
            <person name="Munoz J.F."/>
            <person name="Poplawski S."/>
            <person name="Goldman W.E."/>
            <person name="Michael T."/>
            <person name="Cuomo C.A."/>
            <person name="Sil A."/>
            <person name="Beyhan S."/>
        </authorList>
    </citation>
    <scope>NUCLEOTIDE SEQUENCE [LARGE SCALE GENOMIC DNA]</scope>
    <source>
        <strain evidence="1 2">G184AR</strain>
    </source>
</reference>
<dbReference type="EMBL" id="JAEVHI010000005">
    <property type="protein sequence ID" value="KAG5290385.1"/>
    <property type="molecule type" value="Genomic_DNA"/>
</dbReference>
<dbReference type="Proteomes" id="UP000670092">
    <property type="component" value="Unassembled WGS sequence"/>
</dbReference>
<proteinExistence type="predicted"/>
<accession>A0A8H7YIH9</accession>
<protein>
    <submittedName>
        <fullName evidence="1">Uncharacterized protein</fullName>
    </submittedName>
</protein>
<evidence type="ECO:0000313" key="1">
    <source>
        <dbReference type="EMBL" id="KAG5290385.1"/>
    </source>
</evidence>
<organism evidence="1 2">
    <name type="scientific">Ajellomyces capsulatus</name>
    <name type="common">Darling's disease fungus</name>
    <name type="synonym">Histoplasma capsulatum</name>
    <dbReference type="NCBI Taxonomy" id="5037"/>
    <lineage>
        <taxon>Eukaryota</taxon>
        <taxon>Fungi</taxon>
        <taxon>Dikarya</taxon>
        <taxon>Ascomycota</taxon>
        <taxon>Pezizomycotina</taxon>
        <taxon>Eurotiomycetes</taxon>
        <taxon>Eurotiomycetidae</taxon>
        <taxon>Onygenales</taxon>
        <taxon>Ajellomycetaceae</taxon>
        <taxon>Histoplasma</taxon>
    </lineage>
</organism>
<comment type="caution">
    <text evidence="1">The sequence shown here is derived from an EMBL/GenBank/DDBJ whole genome shotgun (WGS) entry which is preliminary data.</text>
</comment>
<dbReference type="VEuPathDB" id="FungiDB:I7I52_07389"/>
<dbReference type="AlphaFoldDB" id="A0A8H7YIH9"/>
<sequence length="67" mass="7447">MEVKNFCPIVGDLKGSGSQLKGGWPRCHNLQNVECRCTEDRSLGGEAILKYSYISVQAVLMQIFIVD</sequence>
<gene>
    <name evidence="1" type="ORF">I7I52_07389</name>
</gene>
<evidence type="ECO:0000313" key="2">
    <source>
        <dbReference type="Proteomes" id="UP000670092"/>
    </source>
</evidence>